<dbReference type="CDD" id="cd01992">
    <property type="entry name" value="TilS_N"/>
    <property type="match status" value="1"/>
</dbReference>
<evidence type="ECO:0000256" key="3">
    <source>
        <dbReference type="ARBA" id="ARBA00022694"/>
    </source>
</evidence>
<evidence type="ECO:0000256" key="5">
    <source>
        <dbReference type="ARBA" id="ARBA00022840"/>
    </source>
</evidence>
<protein>
    <recommendedName>
        <fullName evidence="1">tRNA(Ile)-lysidine synthetase</fullName>
        <ecNumber evidence="1">6.3.4.19</ecNumber>
    </recommendedName>
</protein>
<comment type="caution">
    <text evidence="8">The sequence shown here is derived from an EMBL/GenBank/DDBJ whole genome shotgun (WGS) entry which is preliminary data.</text>
</comment>
<evidence type="ECO:0000256" key="6">
    <source>
        <dbReference type="ARBA" id="ARBA00048539"/>
    </source>
</evidence>
<evidence type="ECO:0000313" key="9">
    <source>
        <dbReference type="Proteomes" id="UP000769528"/>
    </source>
</evidence>
<reference evidence="8" key="1">
    <citation type="journal article" date="2021" name="Open Biol.">
        <title>Shared evolutionary footprints suggest mitochondrial oxidative damage underlies multiple complex I losses in fungi.</title>
        <authorList>
            <person name="Schikora-Tamarit M.A."/>
            <person name="Marcet-Houben M."/>
            <person name="Nosek J."/>
            <person name="Gabaldon T."/>
        </authorList>
    </citation>
    <scope>NUCLEOTIDE SEQUENCE</scope>
    <source>
        <strain evidence="8">CBS6341</strain>
    </source>
</reference>
<evidence type="ECO:0000259" key="7">
    <source>
        <dbReference type="Pfam" id="PF01171"/>
    </source>
</evidence>
<dbReference type="SUPFAM" id="SSF52402">
    <property type="entry name" value="Adenine nucleotide alpha hydrolases-like"/>
    <property type="match status" value="1"/>
</dbReference>
<reference evidence="8" key="2">
    <citation type="submission" date="2021-01" db="EMBL/GenBank/DDBJ databases">
        <authorList>
            <person name="Schikora-Tamarit M.A."/>
        </authorList>
    </citation>
    <scope>NUCLEOTIDE SEQUENCE</scope>
    <source>
        <strain evidence="8">CBS6341</strain>
    </source>
</reference>
<evidence type="ECO:0000256" key="4">
    <source>
        <dbReference type="ARBA" id="ARBA00022741"/>
    </source>
</evidence>
<organism evidence="8 9">
    <name type="scientific">Wickerhamomyces mucosus</name>
    <dbReference type="NCBI Taxonomy" id="1378264"/>
    <lineage>
        <taxon>Eukaryota</taxon>
        <taxon>Fungi</taxon>
        <taxon>Dikarya</taxon>
        <taxon>Ascomycota</taxon>
        <taxon>Saccharomycotina</taxon>
        <taxon>Saccharomycetes</taxon>
        <taxon>Phaffomycetales</taxon>
        <taxon>Wickerhamomycetaceae</taxon>
        <taxon>Wickerhamomyces</taxon>
    </lineage>
</organism>
<dbReference type="PANTHER" id="PTHR43033:SF1">
    <property type="entry name" value="TRNA(ILE)-LYSIDINE SYNTHASE-RELATED"/>
    <property type="match status" value="1"/>
</dbReference>
<dbReference type="OrthoDB" id="434144at2759"/>
<keyword evidence="2" id="KW-0436">Ligase</keyword>
<keyword evidence="3" id="KW-0819">tRNA processing</keyword>
<dbReference type="InterPro" id="IPR014729">
    <property type="entry name" value="Rossmann-like_a/b/a_fold"/>
</dbReference>
<keyword evidence="4" id="KW-0547">Nucleotide-binding</keyword>
<dbReference type="InterPro" id="IPR012094">
    <property type="entry name" value="tRNA_Ile_lys_synt"/>
</dbReference>
<dbReference type="GO" id="GO:0032267">
    <property type="term" value="F:tRNA(Ile)-lysidine synthase activity"/>
    <property type="evidence" value="ECO:0007669"/>
    <property type="project" value="UniProtKB-EC"/>
</dbReference>
<accession>A0A9P8TF27</accession>
<dbReference type="EMBL" id="JAEUBF010000681">
    <property type="protein sequence ID" value="KAH3676011.1"/>
    <property type="molecule type" value="Genomic_DNA"/>
</dbReference>
<dbReference type="HAMAP" id="MF_01161">
    <property type="entry name" value="tRNA_Ile_lys_synt"/>
    <property type="match status" value="1"/>
</dbReference>
<dbReference type="AlphaFoldDB" id="A0A9P8TF27"/>
<dbReference type="GO" id="GO:0008033">
    <property type="term" value="P:tRNA processing"/>
    <property type="evidence" value="ECO:0007669"/>
    <property type="project" value="UniProtKB-KW"/>
</dbReference>
<dbReference type="InterPro" id="IPR011063">
    <property type="entry name" value="TilS/TtcA_N"/>
</dbReference>
<name>A0A9P8TF27_9ASCO</name>
<dbReference type="Gene3D" id="3.40.50.620">
    <property type="entry name" value="HUPs"/>
    <property type="match status" value="1"/>
</dbReference>
<keyword evidence="9" id="KW-1185">Reference proteome</keyword>
<sequence length="445" mass="51403">MSLQLLFNDTIKTIFASEVPKKLAIALSGGVDSFALTHLLAKFVKEERLDTEIYPITINHNLRNISKLELPIIRNELRKIGLQNNFLTTGLNLNNELKNQSFEELARLKRYEAINQLCESKGINHLLLGHHLDDQIETFTLRLLSNSGIFGLSGMQPVTKSSHASHERLNLIRPLLSTPKNRLLNYCIDNKINWVQDHTNFDNINKRNTVRNYLKENPGIKENLFNNFKKVEKFSTEIDGKVNILYGGLFKGRNIDLSRIGNGKIIIKLSNSQLKNNSDLVLSRLFFKLLYPISPSPNYHYSFNKVQDNITKIKSPGSTFSLLQLQWDISPTEDGVLVEVSRQNMKEPIVKEVEVPPNAETDWLLFDNIYWFKFKNPTSEKKLLKIRNLLKDDKSNFQSIPDDFKYSEFKNIPVLIDETDKIVSLPTIRPSKMVEWKIKENIFKF</sequence>
<comment type="catalytic activity">
    <reaction evidence="6">
        <text>cytidine(34) in tRNA(Ile2) + L-lysine + ATP = lysidine(34) in tRNA(Ile2) + AMP + diphosphate + H(+)</text>
        <dbReference type="Rhea" id="RHEA:43744"/>
        <dbReference type="Rhea" id="RHEA-COMP:10625"/>
        <dbReference type="Rhea" id="RHEA-COMP:10670"/>
        <dbReference type="ChEBI" id="CHEBI:15378"/>
        <dbReference type="ChEBI" id="CHEBI:30616"/>
        <dbReference type="ChEBI" id="CHEBI:32551"/>
        <dbReference type="ChEBI" id="CHEBI:33019"/>
        <dbReference type="ChEBI" id="CHEBI:82748"/>
        <dbReference type="ChEBI" id="CHEBI:83665"/>
        <dbReference type="ChEBI" id="CHEBI:456215"/>
        <dbReference type="EC" id="6.3.4.19"/>
    </reaction>
</comment>
<dbReference type="EC" id="6.3.4.19" evidence="1"/>
<gene>
    <name evidence="8" type="ORF">WICMUC_002307</name>
</gene>
<keyword evidence="5" id="KW-0067">ATP-binding</keyword>
<proteinExistence type="inferred from homology"/>
<dbReference type="PANTHER" id="PTHR43033">
    <property type="entry name" value="TRNA(ILE)-LYSIDINE SYNTHASE-RELATED"/>
    <property type="match status" value="1"/>
</dbReference>
<dbReference type="GO" id="GO:0005524">
    <property type="term" value="F:ATP binding"/>
    <property type="evidence" value="ECO:0007669"/>
    <property type="project" value="UniProtKB-KW"/>
</dbReference>
<dbReference type="NCBIfam" id="TIGR02432">
    <property type="entry name" value="lysidine_TilS_N"/>
    <property type="match status" value="1"/>
</dbReference>
<evidence type="ECO:0000256" key="1">
    <source>
        <dbReference type="ARBA" id="ARBA00013267"/>
    </source>
</evidence>
<feature type="domain" description="tRNA(Ile)-lysidine/2-thiocytidine synthase N-terminal" evidence="7">
    <location>
        <begin position="23"/>
        <end position="212"/>
    </location>
</feature>
<evidence type="ECO:0000313" key="8">
    <source>
        <dbReference type="EMBL" id="KAH3676011.1"/>
    </source>
</evidence>
<dbReference type="Proteomes" id="UP000769528">
    <property type="component" value="Unassembled WGS sequence"/>
</dbReference>
<dbReference type="InterPro" id="IPR012795">
    <property type="entry name" value="tRNA_Ile_lys_synt_N"/>
</dbReference>
<evidence type="ECO:0000256" key="2">
    <source>
        <dbReference type="ARBA" id="ARBA00022598"/>
    </source>
</evidence>
<dbReference type="Pfam" id="PF01171">
    <property type="entry name" value="ATP_bind_3"/>
    <property type="match status" value="1"/>
</dbReference>